<name>A0A0C2NEC5_THEKT</name>
<keyword evidence="3" id="KW-1185">Reference proteome</keyword>
<feature type="compositionally biased region" description="Basic residues" evidence="1">
    <location>
        <begin position="16"/>
        <end position="29"/>
    </location>
</feature>
<evidence type="ECO:0000256" key="1">
    <source>
        <dbReference type="SAM" id="MobiDB-lite"/>
    </source>
</evidence>
<dbReference type="Proteomes" id="UP000031668">
    <property type="component" value="Unassembled WGS sequence"/>
</dbReference>
<accession>A0A0C2NEC5</accession>
<feature type="region of interest" description="Disordered" evidence="1">
    <location>
        <begin position="1"/>
        <end position="29"/>
    </location>
</feature>
<protein>
    <submittedName>
        <fullName evidence="2">Uncharacterized protein</fullName>
    </submittedName>
</protein>
<gene>
    <name evidence="2" type="ORF">RF11_00740</name>
</gene>
<sequence length="143" mass="16757">MSNNGHRHNPGSLKQQNKKHKHGVHRSKHQLNKFGKRKNLNHLENTTKVHHKIVVKSKKDRQNERLQHRINKTPLSDKAISRRFIDTHSEIELNIMSKMSDEFFALQVDSNAEIGGKEELVKLLYKTFCDEIVARNNRQAKHI</sequence>
<evidence type="ECO:0000313" key="3">
    <source>
        <dbReference type="Proteomes" id="UP000031668"/>
    </source>
</evidence>
<dbReference type="AlphaFoldDB" id="A0A0C2NEC5"/>
<organism evidence="2 3">
    <name type="scientific">Thelohanellus kitauei</name>
    <name type="common">Myxosporean</name>
    <dbReference type="NCBI Taxonomy" id="669202"/>
    <lineage>
        <taxon>Eukaryota</taxon>
        <taxon>Metazoa</taxon>
        <taxon>Cnidaria</taxon>
        <taxon>Myxozoa</taxon>
        <taxon>Myxosporea</taxon>
        <taxon>Bivalvulida</taxon>
        <taxon>Platysporina</taxon>
        <taxon>Myxobolidae</taxon>
        <taxon>Thelohanellus</taxon>
    </lineage>
</organism>
<comment type="caution">
    <text evidence="2">The sequence shown here is derived from an EMBL/GenBank/DDBJ whole genome shotgun (WGS) entry which is preliminary data.</text>
</comment>
<evidence type="ECO:0000313" key="2">
    <source>
        <dbReference type="EMBL" id="KII74660.1"/>
    </source>
</evidence>
<dbReference type="OrthoDB" id="119302at2759"/>
<proteinExistence type="predicted"/>
<dbReference type="EMBL" id="JWZT01000332">
    <property type="protein sequence ID" value="KII74660.1"/>
    <property type="molecule type" value="Genomic_DNA"/>
</dbReference>
<reference evidence="2 3" key="1">
    <citation type="journal article" date="2014" name="Genome Biol. Evol.">
        <title>The genome of the myxosporean Thelohanellus kitauei shows adaptations to nutrient acquisition within its fish host.</title>
        <authorList>
            <person name="Yang Y."/>
            <person name="Xiong J."/>
            <person name="Zhou Z."/>
            <person name="Huo F."/>
            <person name="Miao W."/>
            <person name="Ran C."/>
            <person name="Liu Y."/>
            <person name="Zhang J."/>
            <person name="Feng J."/>
            <person name="Wang M."/>
            <person name="Wang M."/>
            <person name="Wang L."/>
            <person name="Yao B."/>
        </authorList>
    </citation>
    <scope>NUCLEOTIDE SEQUENCE [LARGE SCALE GENOMIC DNA]</scope>
    <source>
        <strain evidence="2">Wuqing</strain>
    </source>
</reference>